<dbReference type="KEGG" id="fuv:JR347_17865"/>
<keyword evidence="2" id="KW-1185">Reference proteome</keyword>
<evidence type="ECO:0000313" key="1">
    <source>
        <dbReference type="EMBL" id="QSE97422.1"/>
    </source>
</evidence>
<accession>A0A975A1D7</accession>
<dbReference type="RefSeq" id="WP_205721933.1">
    <property type="nucleotide sequence ID" value="NZ_CP070608.1"/>
</dbReference>
<proteinExistence type="predicted"/>
<dbReference type="Proteomes" id="UP000662783">
    <property type="component" value="Chromosome"/>
</dbReference>
<gene>
    <name evidence="1" type="ORF">JR347_17865</name>
</gene>
<dbReference type="EMBL" id="CP070608">
    <property type="protein sequence ID" value="QSE97422.1"/>
    <property type="molecule type" value="Genomic_DNA"/>
</dbReference>
<sequence length="234" mass="26333">MKTLFLSLLLIYPLVSISQISIQPGVVYGNYNMSSLKQFRNYLNSQANLKTVDDFPSTLDIDISILYKTSQLNFGFFYSHSNTGARSGVRDYSAHYRIDIPVSSNNFGIAGEKELRINRFLSISPGIRVGYCITKVEVIDELLPSDTNTQLYEKTSVEFKSSNIFINPQTKIDFKLLKHIGLVSRVGYSAHFTEPLMIDDFEVVTDSGSQIKADWSGLRLGFGISYTFKSGNEE</sequence>
<name>A0A975A1D7_9BACT</name>
<reference evidence="1" key="1">
    <citation type="submission" date="2021-02" db="EMBL/GenBank/DDBJ databases">
        <title>Fulvivirga sp. S481 isolated from sea water.</title>
        <authorList>
            <person name="Bae S.S."/>
            <person name="Baek K."/>
        </authorList>
    </citation>
    <scope>NUCLEOTIDE SEQUENCE</scope>
    <source>
        <strain evidence="1">S481</strain>
    </source>
</reference>
<dbReference type="AlphaFoldDB" id="A0A975A1D7"/>
<protein>
    <submittedName>
        <fullName evidence="1">Uncharacterized protein</fullName>
    </submittedName>
</protein>
<evidence type="ECO:0000313" key="2">
    <source>
        <dbReference type="Proteomes" id="UP000662783"/>
    </source>
</evidence>
<organism evidence="1 2">
    <name type="scientific">Fulvivirga lutea</name>
    <dbReference type="NCBI Taxonomy" id="2810512"/>
    <lineage>
        <taxon>Bacteria</taxon>
        <taxon>Pseudomonadati</taxon>
        <taxon>Bacteroidota</taxon>
        <taxon>Cytophagia</taxon>
        <taxon>Cytophagales</taxon>
        <taxon>Fulvivirgaceae</taxon>
        <taxon>Fulvivirga</taxon>
    </lineage>
</organism>